<protein>
    <submittedName>
        <fullName evidence="1">Uncharacterized protein</fullName>
    </submittedName>
</protein>
<dbReference type="Proteomes" id="UP000241629">
    <property type="component" value="Segment"/>
</dbReference>
<dbReference type="EMBL" id="MG948468">
    <property type="protein sequence ID" value="AVJ51818.1"/>
    <property type="molecule type" value="Genomic_DNA"/>
</dbReference>
<evidence type="ECO:0000313" key="2">
    <source>
        <dbReference type="Proteomes" id="UP000241629"/>
    </source>
</evidence>
<evidence type="ECO:0000313" key="1">
    <source>
        <dbReference type="EMBL" id="AVJ51818.1"/>
    </source>
</evidence>
<name>A0A2P1CKV8_9CAUD</name>
<reference evidence="1 2" key="1">
    <citation type="submission" date="2018-02" db="EMBL/GenBank/DDBJ databases">
        <title>Complete genome sequence of Pantoea phage vB_PagS_Vid5.</title>
        <authorList>
            <person name="Truncaite L."/>
            <person name="Simoliunas E."/>
            <person name="Meskys R."/>
        </authorList>
    </citation>
    <scope>NUCLEOTIDE SEQUENCE [LARGE SCALE GENOMIC DNA]</scope>
</reference>
<sequence length="129" mass="14764">MPKTINSPRHELLCGKVEEAIEILEQLNKFATNSKIEPKLVDLYELLVNIKHDGQRMEHKLALRKGQVRELRTALCGYKLAVHRAINAVPARIAPYTYQSLQEVDAHLRSKGDAFLQHDDGSWPTFDFD</sequence>
<accession>A0A2P1CKV8</accession>
<organism evidence="1 2">
    <name type="scientific">Pantoea phage vB_PagS_Vid5</name>
    <dbReference type="NCBI Taxonomy" id="2099652"/>
    <lineage>
        <taxon>Viruses</taxon>
        <taxon>Duplodnaviria</taxon>
        <taxon>Heunggongvirae</taxon>
        <taxon>Uroviricota</taxon>
        <taxon>Caudoviricetes</taxon>
        <taxon>Vidquintavirus</taxon>
        <taxon>Vidquintavirus Vid5</taxon>
    </lineage>
</organism>
<proteinExistence type="predicted"/>
<keyword evidence="2" id="KW-1185">Reference proteome</keyword>
<gene>
    <name evidence="1" type="ORF">Vid5_gp63</name>
</gene>